<keyword evidence="1" id="KW-0677">Repeat</keyword>
<dbReference type="SUPFAM" id="SSF52540">
    <property type="entry name" value="P-loop containing nucleoside triphosphate hydrolases"/>
    <property type="match status" value="2"/>
</dbReference>
<dbReference type="CDD" id="cd03221">
    <property type="entry name" value="ABCF_EF-3"/>
    <property type="match status" value="2"/>
</dbReference>
<dbReference type="InterPro" id="IPR050611">
    <property type="entry name" value="ABCF"/>
</dbReference>
<feature type="domain" description="ABC transporter" evidence="8">
    <location>
        <begin position="313"/>
        <end position="527"/>
    </location>
</feature>
<evidence type="ECO:0000256" key="4">
    <source>
        <dbReference type="ARBA" id="ARBA00061571"/>
    </source>
</evidence>
<dbReference type="EMBL" id="CP101717">
    <property type="protein sequence ID" value="WLD58417.1"/>
    <property type="molecule type" value="Genomic_DNA"/>
</dbReference>
<evidence type="ECO:0000259" key="8">
    <source>
        <dbReference type="PROSITE" id="PS50893"/>
    </source>
</evidence>
<feature type="compositionally biased region" description="Polar residues" evidence="7">
    <location>
        <begin position="527"/>
        <end position="536"/>
    </location>
</feature>
<comment type="similarity">
    <text evidence="4">Belongs to the ABC transporter superfamily. ABCF family. YheS subfamily.</text>
</comment>
<dbReference type="PROSITE" id="PS00211">
    <property type="entry name" value="ABC_TRANSPORTER_1"/>
    <property type="match status" value="2"/>
</dbReference>
<dbReference type="Gene3D" id="3.40.50.300">
    <property type="entry name" value="P-loop containing nucleotide triphosphate hydrolases"/>
    <property type="match status" value="2"/>
</dbReference>
<dbReference type="FunFam" id="3.40.50.300:FF:002053">
    <property type="entry name" value="ABC transporter ATP-binding protein"/>
    <property type="match status" value="1"/>
</dbReference>
<dbReference type="Pfam" id="PF12848">
    <property type="entry name" value="ABC_tran_Xtn"/>
    <property type="match status" value="1"/>
</dbReference>
<keyword evidence="3 9" id="KW-0067">ATP-binding</keyword>
<reference evidence="9" key="1">
    <citation type="submission" date="2022-07" db="EMBL/GenBank/DDBJ databases">
        <title>Complete genome sequence of Salinispirillum sp. LH10-3-1 capable of multiple carbohydrate inversion isolated from a soda lake.</title>
        <authorList>
            <person name="Liu J."/>
            <person name="Zhai Y."/>
            <person name="Zhang H."/>
            <person name="Yang H."/>
            <person name="Qu J."/>
            <person name="Li J."/>
        </authorList>
    </citation>
    <scope>NUCLEOTIDE SEQUENCE</scope>
    <source>
        <strain evidence="9">LH 10-3-1</strain>
    </source>
</reference>
<feature type="domain" description="ABC transporter" evidence="8">
    <location>
        <begin position="2"/>
        <end position="246"/>
    </location>
</feature>
<dbReference type="InterPro" id="IPR017871">
    <property type="entry name" value="ABC_transporter-like_CS"/>
</dbReference>
<feature type="coiled-coil region" evidence="6">
    <location>
        <begin position="560"/>
        <end position="615"/>
    </location>
</feature>
<name>A0AB38YGC0_9GAMM</name>
<dbReference type="GO" id="GO:0016887">
    <property type="term" value="F:ATP hydrolysis activity"/>
    <property type="evidence" value="ECO:0007669"/>
    <property type="project" value="InterPro"/>
</dbReference>
<gene>
    <name evidence="9" type="ORF">NFC81_01155</name>
</gene>
<proteinExistence type="inferred from homology"/>
<dbReference type="PANTHER" id="PTHR19211">
    <property type="entry name" value="ATP-BINDING TRANSPORT PROTEIN-RELATED"/>
    <property type="match status" value="1"/>
</dbReference>
<dbReference type="PROSITE" id="PS50893">
    <property type="entry name" value="ABC_TRANSPORTER_2"/>
    <property type="match status" value="2"/>
</dbReference>
<keyword evidence="6" id="KW-0175">Coiled coil</keyword>
<dbReference type="InterPro" id="IPR003593">
    <property type="entry name" value="AAA+_ATPase"/>
</dbReference>
<dbReference type="CDD" id="cd00882">
    <property type="entry name" value="Ras_like_GTPase"/>
    <property type="match status" value="1"/>
</dbReference>
<evidence type="ECO:0000313" key="9">
    <source>
        <dbReference type="EMBL" id="WLD58417.1"/>
    </source>
</evidence>
<dbReference type="InterPro" id="IPR027417">
    <property type="entry name" value="P-loop_NTPase"/>
</dbReference>
<organism evidence="9">
    <name type="scientific">Salinispirillum sp. LH 10-3-1</name>
    <dbReference type="NCBI Taxonomy" id="2952525"/>
    <lineage>
        <taxon>Bacteria</taxon>
        <taxon>Pseudomonadati</taxon>
        <taxon>Pseudomonadota</taxon>
        <taxon>Gammaproteobacteria</taxon>
        <taxon>Oceanospirillales</taxon>
        <taxon>Saccharospirillaceae</taxon>
        <taxon>Salinispirillum</taxon>
    </lineage>
</organism>
<protein>
    <recommendedName>
        <fullName evidence="5">Probable ATP-binding protein YheS</fullName>
    </recommendedName>
</protein>
<evidence type="ECO:0000256" key="5">
    <source>
        <dbReference type="ARBA" id="ARBA00069073"/>
    </source>
</evidence>
<dbReference type="SMART" id="SM00382">
    <property type="entry name" value="AAA"/>
    <property type="match status" value="2"/>
</dbReference>
<accession>A0AB38YGC0</accession>
<feature type="region of interest" description="Disordered" evidence="7">
    <location>
        <begin position="523"/>
        <end position="555"/>
    </location>
</feature>
<dbReference type="RefSeq" id="WP_304995702.1">
    <property type="nucleotide sequence ID" value="NZ_CP101717.1"/>
</dbReference>
<dbReference type="InterPro" id="IPR003439">
    <property type="entry name" value="ABC_transporter-like_ATP-bd"/>
</dbReference>
<dbReference type="FunFam" id="3.40.50.300:FF:000011">
    <property type="entry name" value="Putative ABC transporter ATP-binding component"/>
    <property type="match status" value="1"/>
</dbReference>
<dbReference type="InterPro" id="IPR032781">
    <property type="entry name" value="ABC_tran_Xtn"/>
</dbReference>
<evidence type="ECO:0000256" key="1">
    <source>
        <dbReference type="ARBA" id="ARBA00022737"/>
    </source>
</evidence>
<evidence type="ECO:0000256" key="6">
    <source>
        <dbReference type="SAM" id="Coils"/>
    </source>
</evidence>
<keyword evidence="2" id="KW-0547">Nucleotide-binding</keyword>
<dbReference type="AlphaFoldDB" id="A0AB38YGC0"/>
<dbReference type="InterPro" id="IPR037118">
    <property type="entry name" value="Val-tRNA_synth_C_sf"/>
</dbReference>
<evidence type="ECO:0000256" key="7">
    <source>
        <dbReference type="SAM" id="MobiDB-lite"/>
    </source>
</evidence>
<sequence>MIQLSDIQLLRSGKILLNNATARIPPGEKVAIIGPNGAGKSSLFQLLLGKLTADQGVLDIPARWRVAHMQQETPGLNRSAVDHVLDGLTEWRALQDEIAVAEAAEDTDQLAILHGRMDDLQGYQVRHEAERILLGLGFSVAQLDATVASFSGGWRVRLNLAQTLIQRSELLLLDEPTNHLDLETVHWLQGWLRQYEGTLLLISHDRDFIDAVVGQVISFEGQQLITYRGNYSAYERQKAERQAQQQAAYEKQQERRADMERFVARFRAQATKARQAQSRLKALERMADLAPAQVDSPFRFTFTAGQKVSSPLLALSNLALGYGDHAVLQQVNLNLYPGMRIGLLGKNGAGKSTFIKHLSGTLSAMAGESTRGAHYYPGYFAQHQVDALDHGATPLQHIMRLSPEAREQQARDFLGGFNFQGTMADDLVGPMSGGEKARLALALIAWLSPNILLLDEPTNHLDLDMRAALANALQAYQGVVVVVSHDRFLMEATVDEFWLVRDGTVLPYSGDLDSYLQELSAPELRASTDQKGTTPATDRKAAKRQEAEDRQRRAPLKKAVDKAIQQLEKVQAELNRVTECLADADLYDGSRQAELQDLLKQQGELTKTLEEAEARWMEAEEAYEQS</sequence>
<feature type="compositionally biased region" description="Basic and acidic residues" evidence="7">
    <location>
        <begin position="537"/>
        <end position="552"/>
    </location>
</feature>
<evidence type="ECO:0000256" key="3">
    <source>
        <dbReference type="ARBA" id="ARBA00022840"/>
    </source>
</evidence>
<dbReference type="Pfam" id="PF00005">
    <property type="entry name" value="ABC_tran"/>
    <property type="match status" value="2"/>
</dbReference>
<dbReference type="Gene3D" id="1.10.287.380">
    <property type="entry name" value="Valyl-tRNA synthetase, C-terminal domain"/>
    <property type="match status" value="1"/>
</dbReference>
<dbReference type="PANTHER" id="PTHR19211:SF14">
    <property type="entry name" value="ATP-BINDING CASSETTE SUB-FAMILY F MEMBER 1"/>
    <property type="match status" value="1"/>
</dbReference>
<evidence type="ECO:0000256" key="2">
    <source>
        <dbReference type="ARBA" id="ARBA00022741"/>
    </source>
</evidence>
<dbReference type="GO" id="GO:0005524">
    <property type="term" value="F:ATP binding"/>
    <property type="evidence" value="ECO:0007669"/>
    <property type="project" value="UniProtKB-KW"/>
</dbReference>